<dbReference type="Proteomes" id="UP001066276">
    <property type="component" value="Chromosome 11"/>
</dbReference>
<name>A0AAV7L9B0_PLEWA</name>
<keyword evidence="3" id="KW-1185">Reference proteome</keyword>
<dbReference type="AlphaFoldDB" id="A0AAV7L9B0"/>
<sequence length="92" mass="10080">MALRPAWGEIGDPGSASDAPDSGELRRAQGTRAGVRRRGTGADAGSGRAWPVAVRAVRRPLGLVALRLWGVEWRRPSRVPRYRCFVQAVVRF</sequence>
<accession>A0AAV7L9B0</accession>
<dbReference type="EMBL" id="JANPWB010000015">
    <property type="protein sequence ID" value="KAJ1088140.1"/>
    <property type="molecule type" value="Genomic_DNA"/>
</dbReference>
<proteinExistence type="predicted"/>
<gene>
    <name evidence="2" type="ORF">NDU88_001299</name>
</gene>
<feature type="region of interest" description="Disordered" evidence="1">
    <location>
        <begin position="1"/>
        <end position="47"/>
    </location>
</feature>
<protein>
    <submittedName>
        <fullName evidence="2">Uncharacterized protein</fullName>
    </submittedName>
</protein>
<comment type="caution">
    <text evidence="2">The sequence shown here is derived from an EMBL/GenBank/DDBJ whole genome shotgun (WGS) entry which is preliminary data.</text>
</comment>
<reference evidence="2" key="1">
    <citation type="journal article" date="2022" name="bioRxiv">
        <title>Sequencing and chromosome-scale assembly of the giantPleurodeles waltlgenome.</title>
        <authorList>
            <person name="Brown T."/>
            <person name="Elewa A."/>
            <person name="Iarovenko S."/>
            <person name="Subramanian E."/>
            <person name="Araus A.J."/>
            <person name="Petzold A."/>
            <person name="Susuki M."/>
            <person name="Suzuki K.-i.T."/>
            <person name="Hayashi T."/>
            <person name="Toyoda A."/>
            <person name="Oliveira C."/>
            <person name="Osipova E."/>
            <person name="Leigh N.D."/>
            <person name="Simon A."/>
            <person name="Yun M.H."/>
        </authorList>
    </citation>
    <scope>NUCLEOTIDE SEQUENCE</scope>
    <source>
        <strain evidence="2">20211129_DDA</strain>
        <tissue evidence="2">Liver</tissue>
    </source>
</reference>
<evidence type="ECO:0000313" key="3">
    <source>
        <dbReference type="Proteomes" id="UP001066276"/>
    </source>
</evidence>
<evidence type="ECO:0000313" key="2">
    <source>
        <dbReference type="EMBL" id="KAJ1088140.1"/>
    </source>
</evidence>
<organism evidence="2 3">
    <name type="scientific">Pleurodeles waltl</name>
    <name type="common">Iberian ribbed newt</name>
    <dbReference type="NCBI Taxonomy" id="8319"/>
    <lineage>
        <taxon>Eukaryota</taxon>
        <taxon>Metazoa</taxon>
        <taxon>Chordata</taxon>
        <taxon>Craniata</taxon>
        <taxon>Vertebrata</taxon>
        <taxon>Euteleostomi</taxon>
        <taxon>Amphibia</taxon>
        <taxon>Batrachia</taxon>
        <taxon>Caudata</taxon>
        <taxon>Salamandroidea</taxon>
        <taxon>Salamandridae</taxon>
        <taxon>Pleurodelinae</taxon>
        <taxon>Pleurodeles</taxon>
    </lineage>
</organism>
<evidence type="ECO:0000256" key="1">
    <source>
        <dbReference type="SAM" id="MobiDB-lite"/>
    </source>
</evidence>